<dbReference type="PANTHER" id="PTHR14136:SF17">
    <property type="entry name" value="BTB_POZ DOMAIN-CONTAINING PROTEIN KCTD9"/>
    <property type="match status" value="1"/>
</dbReference>
<reference evidence="1" key="1">
    <citation type="journal article" date="2014" name="Front. Microbiol.">
        <title>High frequency of phylogenetically diverse reductive dehalogenase-homologous genes in deep subseafloor sedimentary metagenomes.</title>
        <authorList>
            <person name="Kawai M."/>
            <person name="Futagami T."/>
            <person name="Toyoda A."/>
            <person name="Takaki Y."/>
            <person name="Nishi S."/>
            <person name="Hori S."/>
            <person name="Arai W."/>
            <person name="Tsubouchi T."/>
            <person name="Morono Y."/>
            <person name="Uchiyama I."/>
            <person name="Ito T."/>
            <person name="Fujiyama A."/>
            <person name="Inagaki F."/>
            <person name="Takami H."/>
        </authorList>
    </citation>
    <scope>NUCLEOTIDE SEQUENCE</scope>
    <source>
        <strain evidence="1">Expedition CK06-06</strain>
    </source>
</reference>
<evidence type="ECO:0008006" key="2">
    <source>
        <dbReference type="Google" id="ProtNLM"/>
    </source>
</evidence>
<protein>
    <recommendedName>
        <fullName evidence="2">Pentapeptide repeat-containing protein</fullName>
    </recommendedName>
</protein>
<accession>X0WLB4</accession>
<dbReference type="InterPro" id="IPR051082">
    <property type="entry name" value="Pentapeptide-BTB/POZ_domain"/>
</dbReference>
<name>X0WLB4_9ZZZZ</name>
<dbReference type="InterPro" id="IPR001646">
    <property type="entry name" value="5peptide_repeat"/>
</dbReference>
<dbReference type="SUPFAM" id="SSF141571">
    <property type="entry name" value="Pentapeptide repeat-like"/>
    <property type="match status" value="1"/>
</dbReference>
<sequence length="122" mass="13570">MYQVPLKVYEDLKQATPEEKRDIVLRLIEEHPDHRLELPERDGVRADLSRVDLSRVGLQGLVTQWAGESLPWWDTAGEGANLSSANLQGAMLGHAKLQGANLECANLQDAILWSADLQEADL</sequence>
<dbReference type="PANTHER" id="PTHR14136">
    <property type="entry name" value="BTB_POZ DOMAIN-CONTAINING PROTEIN KCTD9"/>
    <property type="match status" value="1"/>
</dbReference>
<evidence type="ECO:0000313" key="1">
    <source>
        <dbReference type="EMBL" id="GAG23997.1"/>
    </source>
</evidence>
<dbReference type="EMBL" id="BARS01034592">
    <property type="protein sequence ID" value="GAG23997.1"/>
    <property type="molecule type" value="Genomic_DNA"/>
</dbReference>
<organism evidence="1">
    <name type="scientific">marine sediment metagenome</name>
    <dbReference type="NCBI Taxonomy" id="412755"/>
    <lineage>
        <taxon>unclassified sequences</taxon>
        <taxon>metagenomes</taxon>
        <taxon>ecological metagenomes</taxon>
    </lineage>
</organism>
<comment type="caution">
    <text evidence="1">The sequence shown here is derived from an EMBL/GenBank/DDBJ whole genome shotgun (WGS) entry which is preliminary data.</text>
</comment>
<dbReference type="AlphaFoldDB" id="X0WLB4"/>
<dbReference type="Gene3D" id="2.160.20.80">
    <property type="entry name" value="E3 ubiquitin-protein ligase SopA"/>
    <property type="match status" value="1"/>
</dbReference>
<proteinExistence type="predicted"/>
<feature type="non-terminal residue" evidence="1">
    <location>
        <position position="122"/>
    </location>
</feature>
<dbReference type="Pfam" id="PF00805">
    <property type="entry name" value="Pentapeptide"/>
    <property type="match status" value="1"/>
</dbReference>
<gene>
    <name evidence="1" type="ORF">S01H1_53417</name>
</gene>